<sequence length="219" mass="23060">MNRYVIVGLGIFGSAAAQALHKQGHDVVAIDRDGELVDRMAPLVTRAVVGDARDRAVLERIGAGGADAAVVSTGDDLSASALAVMALRDLGVREVVAKVVSADHARIVARVGATRTVFPERESAINLALQMTQGAALINYVRLGSGLSIQEMAVPRAWEGQTLRELDLTRAHRVSVVAVHDVLADTTTPVPDPDAPLLDTHTLVVTGDEASLARVAKIR</sequence>
<feature type="domain" description="RCK N-terminal" evidence="1">
    <location>
        <begin position="1"/>
        <end position="118"/>
    </location>
</feature>
<dbReference type="PANTHER" id="PTHR43833:SF7">
    <property type="entry name" value="KTR SYSTEM POTASSIUM UPTAKE PROTEIN C"/>
    <property type="match status" value="1"/>
</dbReference>
<dbReference type="PANTHER" id="PTHR43833">
    <property type="entry name" value="POTASSIUM CHANNEL PROTEIN 2-RELATED-RELATED"/>
    <property type="match status" value="1"/>
</dbReference>
<dbReference type="Gene3D" id="3.40.50.720">
    <property type="entry name" value="NAD(P)-binding Rossmann-like Domain"/>
    <property type="match status" value="1"/>
</dbReference>
<dbReference type="RefSeq" id="WP_095510772.1">
    <property type="nucleotide sequence ID" value="NZ_MQWD01000001.1"/>
</dbReference>
<dbReference type="EMBL" id="MQWD01000001">
    <property type="protein sequence ID" value="PAP77106.1"/>
    <property type="molecule type" value="Genomic_DNA"/>
</dbReference>
<dbReference type="SUPFAM" id="SSF116726">
    <property type="entry name" value="TrkA C-terminal domain-like"/>
    <property type="match status" value="1"/>
</dbReference>
<evidence type="ECO:0000259" key="1">
    <source>
        <dbReference type="PROSITE" id="PS51201"/>
    </source>
</evidence>
<dbReference type="InterPro" id="IPR006037">
    <property type="entry name" value="RCK_C"/>
</dbReference>
<evidence type="ECO:0000313" key="3">
    <source>
        <dbReference type="EMBL" id="PAP77106.1"/>
    </source>
</evidence>
<dbReference type="GO" id="GO:0006813">
    <property type="term" value="P:potassium ion transport"/>
    <property type="evidence" value="ECO:0007669"/>
    <property type="project" value="InterPro"/>
</dbReference>
<accession>A0A271J0S9</accession>
<dbReference type="Proteomes" id="UP000216339">
    <property type="component" value="Unassembled WGS sequence"/>
</dbReference>
<dbReference type="PROSITE" id="PS51202">
    <property type="entry name" value="RCK_C"/>
    <property type="match status" value="1"/>
</dbReference>
<comment type="caution">
    <text evidence="3">The sequence shown here is derived from an EMBL/GenBank/DDBJ whole genome shotgun (WGS) entry which is preliminary data.</text>
</comment>
<proteinExistence type="predicted"/>
<organism evidence="3 4">
    <name type="scientific">Rubrivirga marina</name>
    <dbReference type="NCBI Taxonomy" id="1196024"/>
    <lineage>
        <taxon>Bacteria</taxon>
        <taxon>Pseudomonadati</taxon>
        <taxon>Rhodothermota</taxon>
        <taxon>Rhodothermia</taxon>
        <taxon>Rhodothermales</taxon>
        <taxon>Rubricoccaceae</taxon>
        <taxon>Rubrivirga</taxon>
    </lineage>
</organism>
<dbReference type="Gene3D" id="3.30.70.1450">
    <property type="entry name" value="Regulator of K+ conductance, C-terminal domain"/>
    <property type="match status" value="1"/>
</dbReference>
<feature type="domain" description="RCK C-terminal" evidence="2">
    <location>
        <begin position="138"/>
        <end position="219"/>
    </location>
</feature>
<evidence type="ECO:0000259" key="2">
    <source>
        <dbReference type="PROSITE" id="PS51202"/>
    </source>
</evidence>
<protein>
    <submittedName>
        <fullName evidence="3">Potassium transporter TrkA</fullName>
    </submittedName>
</protein>
<dbReference type="SUPFAM" id="SSF51735">
    <property type="entry name" value="NAD(P)-binding Rossmann-fold domains"/>
    <property type="match status" value="1"/>
</dbReference>
<evidence type="ECO:0000313" key="4">
    <source>
        <dbReference type="Proteomes" id="UP000216339"/>
    </source>
</evidence>
<dbReference type="GO" id="GO:0008324">
    <property type="term" value="F:monoatomic cation transmembrane transporter activity"/>
    <property type="evidence" value="ECO:0007669"/>
    <property type="project" value="InterPro"/>
</dbReference>
<dbReference type="PROSITE" id="PS51201">
    <property type="entry name" value="RCK_N"/>
    <property type="match status" value="1"/>
</dbReference>
<keyword evidence="4" id="KW-1185">Reference proteome</keyword>
<dbReference type="InterPro" id="IPR003148">
    <property type="entry name" value="RCK_N"/>
</dbReference>
<dbReference type="AlphaFoldDB" id="A0A271J0S9"/>
<dbReference type="Pfam" id="PF02254">
    <property type="entry name" value="TrkA_N"/>
    <property type="match status" value="1"/>
</dbReference>
<dbReference type="InterPro" id="IPR036291">
    <property type="entry name" value="NAD(P)-bd_dom_sf"/>
</dbReference>
<reference evidence="3 4" key="1">
    <citation type="submission" date="2016-11" db="EMBL/GenBank/DDBJ databases">
        <title>Study of marine rhodopsin-containing bacteria.</title>
        <authorList>
            <person name="Yoshizawa S."/>
            <person name="Kumagai Y."/>
            <person name="Kogure K."/>
        </authorList>
    </citation>
    <scope>NUCLEOTIDE SEQUENCE [LARGE SCALE GENOMIC DNA]</scope>
    <source>
        <strain evidence="3 4">SAORIC-28</strain>
    </source>
</reference>
<dbReference type="InterPro" id="IPR050721">
    <property type="entry name" value="Trk_Ktr_HKT_K-transport"/>
</dbReference>
<dbReference type="OrthoDB" id="9776294at2"/>
<dbReference type="InterPro" id="IPR036721">
    <property type="entry name" value="RCK_C_sf"/>
</dbReference>
<name>A0A271J0S9_9BACT</name>
<gene>
    <name evidence="3" type="ORF">BSZ37_12050</name>
</gene>